<dbReference type="EMBL" id="CAJOBI010009776">
    <property type="protein sequence ID" value="CAF4145943.1"/>
    <property type="molecule type" value="Genomic_DNA"/>
</dbReference>
<name>A0A8S2R5A7_9BILA</name>
<dbReference type="AlphaFoldDB" id="A0A8S2R5A7"/>
<keyword evidence="1" id="KW-0479">Metal-binding</keyword>
<keyword evidence="4" id="KW-1133">Transmembrane helix</keyword>
<proteinExistence type="predicted"/>
<keyword evidence="4" id="KW-0812">Transmembrane</keyword>
<evidence type="ECO:0000313" key="7">
    <source>
        <dbReference type="Proteomes" id="UP000676336"/>
    </source>
</evidence>
<gene>
    <name evidence="6" type="ORF">SMN809_LOCUS19505</name>
</gene>
<feature type="transmembrane region" description="Helical" evidence="4">
    <location>
        <begin position="152"/>
        <end position="175"/>
    </location>
</feature>
<dbReference type="GO" id="GO:0008270">
    <property type="term" value="F:zinc ion binding"/>
    <property type="evidence" value="ECO:0007669"/>
    <property type="project" value="UniProtKB-KW"/>
</dbReference>
<evidence type="ECO:0000256" key="2">
    <source>
        <dbReference type="ARBA" id="ARBA00022771"/>
    </source>
</evidence>
<keyword evidence="2" id="KW-0863">Zinc-finger</keyword>
<evidence type="ECO:0000313" key="6">
    <source>
        <dbReference type="EMBL" id="CAF4145943.1"/>
    </source>
</evidence>
<accession>A0A8S2R5A7</accession>
<keyword evidence="4" id="KW-0472">Membrane</keyword>
<feature type="transmembrane region" description="Helical" evidence="4">
    <location>
        <begin position="113"/>
        <end position="137"/>
    </location>
</feature>
<dbReference type="Pfam" id="PF04500">
    <property type="entry name" value="FLYWCH"/>
    <property type="match status" value="1"/>
</dbReference>
<organism evidence="6 7">
    <name type="scientific">Rotaria magnacalcarata</name>
    <dbReference type="NCBI Taxonomy" id="392030"/>
    <lineage>
        <taxon>Eukaryota</taxon>
        <taxon>Metazoa</taxon>
        <taxon>Spiralia</taxon>
        <taxon>Gnathifera</taxon>
        <taxon>Rotifera</taxon>
        <taxon>Eurotatoria</taxon>
        <taxon>Bdelloidea</taxon>
        <taxon>Philodinida</taxon>
        <taxon>Philodinidae</taxon>
        <taxon>Rotaria</taxon>
    </lineage>
</organism>
<protein>
    <recommendedName>
        <fullName evidence="5">FLYWCH-type domain-containing protein</fullName>
    </recommendedName>
</protein>
<comment type="caution">
    <text evidence="6">The sequence shown here is derived from an EMBL/GenBank/DDBJ whole genome shotgun (WGS) entry which is preliminary data.</text>
</comment>
<dbReference type="Proteomes" id="UP000676336">
    <property type="component" value="Unassembled WGS sequence"/>
</dbReference>
<evidence type="ECO:0000259" key="5">
    <source>
        <dbReference type="Pfam" id="PF04500"/>
    </source>
</evidence>
<evidence type="ECO:0000256" key="3">
    <source>
        <dbReference type="ARBA" id="ARBA00022833"/>
    </source>
</evidence>
<feature type="domain" description="FLYWCH-type" evidence="5">
    <location>
        <begin position="14"/>
        <end position="72"/>
    </location>
</feature>
<dbReference type="InterPro" id="IPR007588">
    <property type="entry name" value="Znf_FLYWCH"/>
</dbReference>
<evidence type="ECO:0000256" key="1">
    <source>
        <dbReference type="ARBA" id="ARBA00022723"/>
    </source>
</evidence>
<keyword evidence="3" id="KW-0862">Zinc</keyword>
<reference evidence="6" key="1">
    <citation type="submission" date="2021-02" db="EMBL/GenBank/DDBJ databases">
        <authorList>
            <person name="Nowell W R."/>
        </authorList>
    </citation>
    <scope>NUCLEOTIDE SEQUENCE</scope>
</reference>
<dbReference type="Gene3D" id="2.20.25.240">
    <property type="match status" value="1"/>
</dbReference>
<sequence length="344" mass="39502">MSSRDTDETPTISFLISNKKKRLLVIDGYIHQQNKSTARVSYWLCEIKLCNTGVHLNSDDRFLKYTENPHTHMPNQVSSNFEFRFNPSTNITLHSPLFSDLIDFHKKRIRKQVLYISLIFGIFGLLGLILLLTSFAIPNCNNYIDHCSNTRLTLLVFGASSLGTAVLITFIVVCVTRYQVHKQFGDFDNSTSLGQTSVWRLDGAEWIRYLNYIYGPDRQWTQLAPLSSFCCRRQSYDRLLNRQYGHIVFYSNGFIIDELYFIPFRLYSLQGIELLNIDQNSPTLGLRIHTYMKAGEHSRNVYFDLFAPSSITQEQLLTIARSYGTTVFGLNQTNVPLSGLPIAT</sequence>
<evidence type="ECO:0000256" key="4">
    <source>
        <dbReference type="SAM" id="Phobius"/>
    </source>
</evidence>